<feature type="domain" description="XdhC- CoxI" evidence="1">
    <location>
        <begin position="14"/>
        <end position="74"/>
    </location>
</feature>
<dbReference type="InterPro" id="IPR052698">
    <property type="entry name" value="MoCofactor_Util/Proc"/>
</dbReference>
<evidence type="ECO:0000259" key="1">
    <source>
        <dbReference type="Pfam" id="PF02625"/>
    </source>
</evidence>
<name>A0ABQ0A7H0_9GAMM</name>
<gene>
    <name evidence="3" type="primary">xdhC</name>
    <name evidence="3" type="ORF">NBRC116591_14030</name>
</gene>
<accession>A0ABQ0A7H0</accession>
<dbReference type="InterPro" id="IPR014308">
    <property type="entry name" value="Xanthine_DH_XdhC"/>
</dbReference>
<dbReference type="Pfam" id="PF13478">
    <property type="entry name" value="XdhC_C"/>
    <property type="match status" value="1"/>
</dbReference>
<reference evidence="3 4" key="1">
    <citation type="submission" date="2024-04" db="EMBL/GenBank/DDBJ databases">
        <title>Draft genome sequence of Sessilibacter corallicola NBRC 116591.</title>
        <authorList>
            <person name="Miyakawa T."/>
            <person name="Kusuya Y."/>
            <person name="Miura T."/>
        </authorList>
    </citation>
    <scope>NUCLEOTIDE SEQUENCE [LARGE SCALE GENOMIC DNA]</scope>
    <source>
        <strain evidence="3 4">KU-00831-HH</strain>
    </source>
</reference>
<dbReference type="RefSeq" id="WP_353302185.1">
    <property type="nucleotide sequence ID" value="NZ_BAABWN010000004.1"/>
</dbReference>
<dbReference type="NCBIfam" id="TIGR02964">
    <property type="entry name" value="xanthine_xdhC"/>
    <property type="match status" value="1"/>
</dbReference>
<dbReference type="Pfam" id="PF02625">
    <property type="entry name" value="XdhC_CoxI"/>
    <property type="match status" value="1"/>
</dbReference>
<dbReference type="EMBL" id="BAABWN010000004">
    <property type="protein sequence ID" value="GAA6167593.1"/>
    <property type="molecule type" value="Genomic_DNA"/>
</dbReference>
<proteinExistence type="predicted"/>
<feature type="domain" description="XdhC Rossmann" evidence="2">
    <location>
        <begin position="108"/>
        <end position="250"/>
    </location>
</feature>
<evidence type="ECO:0000259" key="2">
    <source>
        <dbReference type="Pfam" id="PF13478"/>
    </source>
</evidence>
<evidence type="ECO:0000313" key="3">
    <source>
        <dbReference type="EMBL" id="GAA6167593.1"/>
    </source>
</evidence>
<keyword evidence="4" id="KW-1185">Reference proteome</keyword>
<protein>
    <submittedName>
        <fullName evidence="3">Xanthine dehydrogenase accessory protein XdhC</fullName>
    </submittedName>
</protein>
<dbReference type="InterPro" id="IPR027051">
    <property type="entry name" value="XdhC_Rossmann_dom"/>
</dbReference>
<dbReference type="SUPFAM" id="SSF51735">
    <property type="entry name" value="NAD(P)-binding Rossmann-fold domains"/>
    <property type="match status" value="1"/>
</dbReference>
<comment type="caution">
    <text evidence="3">The sequence shown here is derived from an EMBL/GenBank/DDBJ whole genome shotgun (WGS) entry which is preliminary data.</text>
</comment>
<dbReference type="InterPro" id="IPR036291">
    <property type="entry name" value="NAD(P)-bd_dom_sf"/>
</dbReference>
<dbReference type="Gene3D" id="3.40.50.720">
    <property type="entry name" value="NAD(P)-binding Rossmann-like Domain"/>
    <property type="match status" value="1"/>
</dbReference>
<evidence type="ECO:0000313" key="4">
    <source>
        <dbReference type="Proteomes" id="UP001465153"/>
    </source>
</evidence>
<dbReference type="InterPro" id="IPR003777">
    <property type="entry name" value="XdhC_CoxI"/>
</dbReference>
<dbReference type="PANTHER" id="PTHR30388">
    <property type="entry name" value="ALDEHYDE OXIDOREDUCTASE MOLYBDENUM COFACTOR ASSEMBLY PROTEIN"/>
    <property type="match status" value="1"/>
</dbReference>
<dbReference type="Proteomes" id="UP001465153">
    <property type="component" value="Unassembled WGS sequence"/>
</dbReference>
<dbReference type="PANTHER" id="PTHR30388:SF6">
    <property type="entry name" value="XANTHINE DEHYDROGENASE SUBUNIT A-RELATED"/>
    <property type="match status" value="1"/>
</dbReference>
<sequence>MDRPWYLAVGDCKEDGAPFALVTVLGTSGSTPRDPGSKMVITEESTFDTIGGGQLEFLVTQQARELLEKNETDVVIRAFPLAAEAAQCCGGQVSVMIETFAATAWQIAVFGAGHVAQQLIPILSRMPCQVHWFDKRPEFLSIPVETNIKLRLIPEEVSLAVEQLPASSDVLILTHDHALDYELTKACLQRDDISLVGTIGSDTKSNRFEQRLLKDGVDEPSLGRFVCPIGIPQVKGKLPIEIAVSICAQLIARQQIDPQSTRDRRGISWRDLKKNLSEVGEISGQEIHINPNNSKSHSG</sequence>
<organism evidence="3 4">
    <name type="scientific">Sessilibacter corallicola</name>
    <dbReference type="NCBI Taxonomy" id="2904075"/>
    <lineage>
        <taxon>Bacteria</taxon>
        <taxon>Pseudomonadati</taxon>
        <taxon>Pseudomonadota</taxon>
        <taxon>Gammaproteobacteria</taxon>
        <taxon>Cellvibrionales</taxon>
        <taxon>Cellvibrionaceae</taxon>
        <taxon>Sessilibacter</taxon>
    </lineage>
</organism>